<organism evidence="2 3">
    <name type="scientific">Nakaseomyces bracarensis</name>
    <dbReference type="NCBI Taxonomy" id="273131"/>
    <lineage>
        <taxon>Eukaryota</taxon>
        <taxon>Fungi</taxon>
        <taxon>Dikarya</taxon>
        <taxon>Ascomycota</taxon>
        <taxon>Saccharomycotina</taxon>
        <taxon>Saccharomycetes</taxon>
        <taxon>Saccharomycetales</taxon>
        <taxon>Saccharomycetaceae</taxon>
        <taxon>Nakaseomyces</taxon>
    </lineage>
</organism>
<protein>
    <recommendedName>
        <fullName evidence="4">Trafficking protein particle complex III-specific subunit 85</fullName>
    </recommendedName>
</protein>
<comment type="caution">
    <text evidence="2">The sequence shown here is derived from an EMBL/GenBank/DDBJ whole genome shotgun (WGS) entry which is preliminary data.</text>
</comment>
<evidence type="ECO:0008006" key="4">
    <source>
        <dbReference type="Google" id="ProtNLM"/>
    </source>
</evidence>
<name>A0ABR4NWH4_9SACH</name>
<feature type="region of interest" description="Disordered" evidence="1">
    <location>
        <begin position="91"/>
        <end position="152"/>
    </location>
</feature>
<accession>A0ABR4NWH4</accession>
<dbReference type="InterPro" id="IPR024420">
    <property type="entry name" value="TRAPP_III_complex_Trs85"/>
</dbReference>
<dbReference type="Pfam" id="PF12739">
    <property type="entry name" value="TRAPPC-Trs85"/>
    <property type="match status" value="1"/>
</dbReference>
<feature type="compositionally biased region" description="Polar residues" evidence="1">
    <location>
        <begin position="96"/>
        <end position="137"/>
    </location>
</feature>
<dbReference type="PANTHER" id="PTHR12975">
    <property type="entry name" value="TRANSPORT PROTEIN TRAPP"/>
    <property type="match status" value="1"/>
</dbReference>
<dbReference type="PANTHER" id="PTHR12975:SF6">
    <property type="entry name" value="TRAFFICKING PROTEIN PARTICLE COMPLEX SUBUNIT 8"/>
    <property type="match status" value="1"/>
</dbReference>
<dbReference type="EMBL" id="JBEVYD010000005">
    <property type="protein sequence ID" value="KAL3233084.1"/>
    <property type="molecule type" value="Genomic_DNA"/>
</dbReference>
<evidence type="ECO:0000313" key="2">
    <source>
        <dbReference type="EMBL" id="KAL3233084.1"/>
    </source>
</evidence>
<proteinExistence type="predicted"/>
<reference evidence="2 3" key="1">
    <citation type="submission" date="2024-05" db="EMBL/GenBank/DDBJ databases">
        <title>Long read based assembly of the Candida bracarensis genome reveals expanded adhesin content.</title>
        <authorList>
            <person name="Marcet-Houben M."/>
            <person name="Ksiezopolska E."/>
            <person name="Gabaldon T."/>
        </authorList>
    </citation>
    <scope>NUCLEOTIDE SEQUENCE [LARGE SCALE GENOMIC DNA]</scope>
    <source>
        <strain evidence="2 3">CBM6</strain>
    </source>
</reference>
<dbReference type="Proteomes" id="UP001623330">
    <property type="component" value="Unassembled WGS sequence"/>
</dbReference>
<gene>
    <name evidence="2" type="ORF">RNJ44_05000</name>
</gene>
<evidence type="ECO:0000313" key="3">
    <source>
        <dbReference type="Proteomes" id="UP001623330"/>
    </source>
</evidence>
<sequence length="711" mass="81645">MGFSYEHYMNLIYHLDDVNESVPSDIAKRIVSNAIAPVMTVTSTAELDQHISETYNIDSLYMLFRFFGGCVSDRDQANECKGNTSTDIEKAPVVSDSASVSTDQTSMSGSAPVSATPASGSLDANLSGTKNNLTVPGSNRRARQRSNSNSLYQRDATQSQYVRFTRTLVDLVHTRDTNDMLFDHHSLEMYLKEYLKVVDEKCAKELPHKLLKESIYHSFFSLAISSTTILSPFESFNHPVVSLLAIDISKGETYEEASFILQNFKNMSKNVDNFPSFISTNDILPVFILCYNDAVPEQLDESRALANKLKKQLFVESIILPLWSHEYESDIQVQLHQPVMSSIEETIYFLQHPVKTSLSLKLINCLYDQIDAIVFDLMKPFMRRKLAFWEETILQPRKSLFHGSKFFKKFINKATPDNQQRNILTTDRLGNEYFVSSSPEFLMRKLADWSMMISDFKTAFQTYDSLCHDLEKFPKYLASCSEWCAVSLLMGAQSIVTVKMIKNDIIPALERALDAYDLCAYEAKQHHKKNSNDDGSAVRSYETRCLFLSSELFLSLSDTWTSTPYAILYLETILDECKLGPISEIMIWERLSDCYGMRVDPRIRHKVTNPGFAQQRRLTVSEDDVFTREDIISKGLTRFRKAALFRLIAARKWSEQKQWRQLDWCIQDLDKFYGGLDTFNQKDLLFSKLKHRLLENNFNTPYNMDPKPEDS</sequence>
<keyword evidence="3" id="KW-1185">Reference proteome</keyword>
<evidence type="ECO:0000256" key="1">
    <source>
        <dbReference type="SAM" id="MobiDB-lite"/>
    </source>
</evidence>